<evidence type="ECO:0000313" key="3">
    <source>
        <dbReference type="EMBL" id="BAG04492.1"/>
    </source>
</evidence>
<reference evidence="3 4" key="1">
    <citation type="journal article" date="2007" name="DNA Res.">
        <title>Complete genomic structure of the bloom-forming toxic cyanobacterium Microcystis aeruginosa NIES-843.</title>
        <authorList>
            <person name="Kaneko T."/>
            <person name="Nakajima N."/>
            <person name="Okamoto S."/>
            <person name="Suzuki I."/>
            <person name="Tanabe Y."/>
            <person name="Tamaoki M."/>
            <person name="Nakamura Y."/>
            <person name="Kasai F."/>
            <person name="Watanabe A."/>
            <person name="Kawashima K."/>
            <person name="Kishida Y."/>
            <person name="Ono A."/>
            <person name="Shimizu Y."/>
            <person name="Takahashi C."/>
            <person name="Minami C."/>
            <person name="Fujishiro T."/>
            <person name="Kohara M."/>
            <person name="Katoh M."/>
            <person name="Nakazaki N."/>
            <person name="Nakayama S."/>
            <person name="Yamada M."/>
            <person name="Tabata S."/>
            <person name="Watanabe M.M."/>
        </authorList>
    </citation>
    <scope>NUCLEOTIDE SEQUENCE [LARGE SCALE GENOMIC DNA]</scope>
    <source>
        <strain evidence="4">NIES-843 / IAM M-247</strain>
    </source>
</reference>
<dbReference type="STRING" id="449447.MAE_46700"/>
<protein>
    <submittedName>
        <fullName evidence="3">Uncharacterized protein</fullName>
    </submittedName>
</protein>
<name>B0JUP4_MICAN</name>
<keyword evidence="4" id="KW-1185">Reference proteome</keyword>
<dbReference type="HOGENOM" id="CLU_099414_0_0_3"/>
<proteinExistence type="predicted"/>
<dbReference type="AlphaFoldDB" id="B0JUP4"/>
<sequence length="244" mass="26773">MATKPLNLTSRKLGSDRNCPKKATIGQLSMLEKIAVPIRNIKSRNFMVKRKQPYSLIYLLTLVIGLVIAIAPDGQAQTPDSNNPTSDPNELKPLNQADSVLSLQGGQRLVEEANAAINAAKYDVAVDKLNQARRIFNQLSNYHLQLANSFSGIDPKVFDSQRQSALNTGQLRDEATYQLALVHRAQNQPELAVPLLIQVIQSQNPTSELGQKSYQQLYEMGFVSTPISAPTPTSATPNNSPPQQ</sequence>
<dbReference type="EMBL" id="AP009552">
    <property type="protein sequence ID" value="BAG04492.1"/>
    <property type="molecule type" value="Genomic_DNA"/>
</dbReference>
<feature type="compositionally biased region" description="Low complexity" evidence="1">
    <location>
        <begin position="225"/>
        <end position="238"/>
    </location>
</feature>
<evidence type="ECO:0000313" key="4">
    <source>
        <dbReference type="Proteomes" id="UP000001510"/>
    </source>
</evidence>
<feature type="region of interest" description="Disordered" evidence="1">
    <location>
        <begin position="225"/>
        <end position="244"/>
    </location>
</feature>
<keyword evidence="2" id="KW-0472">Membrane</keyword>
<keyword evidence="2" id="KW-0812">Transmembrane</keyword>
<gene>
    <name evidence="3" type="ordered locus">MAE_46700</name>
</gene>
<feature type="transmembrane region" description="Helical" evidence="2">
    <location>
        <begin position="54"/>
        <end position="72"/>
    </location>
</feature>
<dbReference type="Proteomes" id="UP000001510">
    <property type="component" value="Chromosome"/>
</dbReference>
<evidence type="ECO:0000256" key="2">
    <source>
        <dbReference type="SAM" id="Phobius"/>
    </source>
</evidence>
<dbReference type="eggNOG" id="ENOG502ZNY9">
    <property type="taxonomic scope" value="Bacteria"/>
</dbReference>
<dbReference type="PaxDb" id="449447-MAE_46700"/>
<keyword evidence="2" id="KW-1133">Transmembrane helix</keyword>
<organism evidence="3 4">
    <name type="scientific">Microcystis aeruginosa (strain NIES-843 / IAM M-2473)</name>
    <dbReference type="NCBI Taxonomy" id="449447"/>
    <lineage>
        <taxon>Bacteria</taxon>
        <taxon>Bacillati</taxon>
        <taxon>Cyanobacteriota</taxon>
        <taxon>Cyanophyceae</taxon>
        <taxon>Oscillatoriophycideae</taxon>
        <taxon>Chroococcales</taxon>
        <taxon>Microcystaceae</taxon>
        <taxon>Microcystis</taxon>
    </lineage>
</organism>
<dbReference type="EnsemblBacteria" id="BAG04492">
    <property type="protein sequence ID" value="BAG04492"/>
    <property type="gene ID" value="MAE_46700"/>
</dbReference>
<accession>B0JUP4</accession>
<dbReference type="KEGG" id="mar:MAE_46700"/>
<evidence type="ECO:0000256" key="1">
    <source>
        <dbReference type="SAM" id="MobiDB-lite"/>
    </source>
</evidence>